<feature type="domain" description="Major facilitator superfamily (MFS) profile" evidence="7">
    <location>
        <begin position="48"/>
        <end position="487"/>
    </location>
</feature>
<evidence type="ECO:0000256" key="5">
    <source>
        <dbReference type="ARBA" id="ARBA00023136"/>
    </source>
</evidence>
<dbReference type="InterPro" id="IPR020846">
    <property type="entry name" value="MFS_dom"/>
</dbReference>
<feature type="transmembrane region" description="Helical" evidence="6">
    <location>
        <begin position="86"/>
        <end position="108"/>
    </location>
</feature>
<feature type="transmembrane region" description="Helical" evidence="6">
    <location>
        <begin position="204"/>
        <end position="225"/>
    </location>
</feature>
<evidence type="ECO:0000256" key="1">
    <source>
        <dbReference type="ARBA" id="ARBA00004141"/>
    </source>
</evidence>
<feature type="transmembrane region" description="Helical" evidence="6">
    <location>
        <begin position="115"/>
        <end position="132"/>
    </location>
</feature>
<evidence type="ECO:0000313" key="8">
    <source>
        <dbReference type="EMBL" id="RXK34933.1"/>
    </source>
</evidence>
<keyword evidence="4 6" id="KW-1133">Transmembrane helix</keyword>
<dbReference type="Gene3D" id="1.20.1250.20">
    <property type="entry name" value="MFS general substrate transporter like domains"/>
    <property type="match status" value="2"/>
</dbReference>
<dbReference type="AlphaFoldDB" id="A0A4Q1BFM0"/>
<comment type="caution">
    <text evidence="8">The sequence shown here is derived from an EMBL/GenBank/DDBJ whole genome shotgun (WGS) entry which is preliminary data.</text>
</comment>
<dbReference type="PANTHER" id="PTHR23506">
    <property type="entry name" value="GH10249P"/>
    <property type="match status" value="1"/>
</dbReference>
<feature type="transmembrane region" description="Helical" evidence="6">
    <location>
        <begin position="437"/>
        <end position="459"/>
    </location>
</feature>
<proteinExistence type="predicted"/>
<evidence type="ECO:0000256" key="4">
    <source>
        <dbReference type="ARBA" id="ARBA00022989"/>
    </source>
</evidence>
<name>A0A4Q1BFM0_TREME</name>
<dbReference type="Proteomes" id="UP000289152">
    <property type="component" value="Unassembled WGS sequence"/>
</dbReference>
<dbReference type="Pfam" id="PF07690">
    <property type="entry name" value="MFS_1"/>
    <property type="match status" value="1"/>
</dbReference>
<keyword evidence="2" id="KW-0813">Transport</keyword>
<evidence type="ECO:0000256" key="2">
    <source>
        <dbReference type="ARBA" id="ARBA00022448"/>
    </source>
</evidence>
<feature type="transmembrane region" description="Helical" evidence="6">
    <location>
        <begin position="411"/>
        <end position="431"/>
    </location>
</feature>
<accession>A0A4Q1BFM0</accession>
<gene>
    <name evidence="8" type="ORF">M231_07804</name>
</gene>
<reference evidence="8 9" key="1">
    <citation type="submission" date="2016-06" db="EMBL/GenBank/DDBJ databases">
        <title>Evolution of pathogenesis and genome organization in the Tremellales.</title>
        <authorList>
            <person name="Cuomo C."/>
            <person name="Litvintseva A."/>
            <person name="Heitman J."/>
            <person name="Chen Y."/>
            <person name="Sun S."/>
            <person name="Springer D."/>
            <person name="Dromer F."/>
            <person name="Young S."/>
            <person name="Zeng Q."/>
            <person name="Chapman S."/>
            <person name="Gujja S."/>
            <person name="Saif S."/>
            <person name="Birren B."/>
        </authorList>
    </citation>
    <scope>NUCLEOTIDE SEQUENCE [LARGE SCALE GENOMIC DNA]</scope>
    <source>
        <strain evidence="8 9">ATCC 28783</strain>
    </source>
</reference>
<dbReference type="CDD" id="cd17325">
    <property type="entry name" value="MFS_MdtG_SLC18_like"/>
    <property type="match status" value="1"/>
</dbReference>
<evidence type="ECO:0000313" key="9">
    <source>
        <dbReference type="Proteomes" id="UP000289152"/>
    </source>
</evidence>
<keyword evidence="9" id="KW-1185">Reference proteome</keyword>
<feature type="transmembrane region" description="Helical" evidence="6">
    <location>
        <begin position="370"/>
        <end position="391"/>
    </location>
</feature>
<dbReference type="PROSITE" id="PS50850">
    <property type="entry name" value="MFS"/>
    <property type="match status" value="1"/>
</dbReference>
<feature type="transmembrane region" description="Helical" evidence="6">
    <location>
        <begin position="347"/>
        <end position="364"/>
    </location>
</feature>
<organism evidence="8 9">
    <name type="scientific">Tremella mesenterica</name>
    <name type="common">Jelly fungus</name>
    <dbReference type="NCBI Taxonomy" id="5217"/>
    <lineage>
        <taxon>Eukaryota</taxon>
        <taxon>Fungi</taxon>
        <taxon>Dikarya</taxon>
        <taxon>Basidiomycota</taxon>
        <taxon>Agaricomycotina</taxon>
        <taxon>Tremellomycetes</taxon>
        <taxon>Tremellales</taxon>
        <taxon>Tremellaceae</taxon>
        <taxon>Tremella</taxon>
    </lineage>
</organism>
<sequence>MKQGETSSFPHKTELITERPFSPSSSTAPLSPDTNYRNKGWRASIWYITFVVALGVATDCFCYAALVPVVPFRLQALGYSNVSGLASWLMVSYAGGQVLATFPVAYYFHRHPHRRLPLVGGVITIIGALLLFMFANPYWAMVVARFIQGCAGTVIWSGEWISLRVETCDEKNMGRQIGFAFSGIAIGTIAAPPIGGALYEALGWHAPFVFCIGLCGVDLLMRLLVIEPSRQMSNSNSIQANSAPSSPLSTTSTFKSETASSTEVNLSPWGVMGKIISSPRGMTALALTGLFGLLVGAFDPTLTLRVQSVWGKDSSFVGLIYLIACAPAFVAGPITGAMSDKWGVESVAVPSILLTIPSTLLLLLKTNLPGFIFCFTCIDFFLSCTMSPTGVEVSKIARKTEGVGEIHQFGAINVAYASSSALGAIAGGQLYDRPGAGWPAVCWFNFACCIAVLPLAMLWTGDKPLFWRMIKGQRYTNDQSSDSSSEV</sequence>
<dbReference type="PANTHER" id="PTHR23506:SF23">
    <property type="entry name" value="GH10249P"/>
    <property type="match status" value="1"/>
</dbReference>
<evidence type="ECO:0000259" key="7">
    <source>
        <dbReference type="PROSITE" id="PS50850"/>
    </source>
</evidence>
<evidence type="ECO:0000256" key="3">
    <source>
        <dbReference type="ARBA" id="ARBA00022692"/>
    </source>
</evidence>
<dbReference type="FunCoup" id="A0A4Q1BFM0">
    <property type="interactions" value="1"/>
</dbReference>
<dbReference type="OrthoDB" id="440553at2759"/>
<feature type="transmembrane region" description="Helical" evidence="6">
    <location>
        <begin position="45"/>
        <end position="66"/>
    </location>
</feature>
<dbReference type="VEuPathDB" id="FungiDB:TREMEDRAFT_14387"/>
<dbReference type="STRING" id="5217.A0A4Q1BFM0"/>
<dbReference type="InterPro" id="IPR011701">
    <property type="entry name" value="MFS"/>
</dbReference>
<evidence type="ECO:0000256" key="6">
    <source>
        <dbReference type="SAM" id="Phobius"/>
    </source>
</evidence>
<dbReference type="EMBL" id="SDIL01000172">
    <property type="protein sequence ID" value="RXK34933.1"/>
    <property type="molecule type" value="Genomic_DNA"/>
</dbReference>
<keyword evidence="5 6" id="KW-0472">Membrane</keyword>
<comment type="subcellular location">
    <subcellularLocation>
        <location evidence="1">Membrane</location>
        <topology evidence="1">Multi-pass membrane protein</topology>
    </subcellularLocation>
</comment>
<dbReference type="InParanoid" id="A0A4Q1BFM0"/>
<protein>
    <recommendedName>
        <fullName evidence="7">Major facilitator superfamily (MFS) profile domain-containing protein</fullName>
    </recommendedName>
</protein>
<feature type="transmembrane region" description="Helical" evidence="6">
    <location>
        <begin position="318"/>
        <end position="335"/>
    </location>
</feature>
<dbReference type="SUPFAM" id="SSF103473">
    <property type="entry name" value="MFS general substrate transporter"/>
    <property type="match status" value="1"/>
</dbReference>
<dbReference type="InterPro" id="IPR050930">
    <property type="entry name" value="MFS_Vesicular_Transporter"/>
</dbReference>
<feature type="transmembrane region" description="Helical" evidence="6">
    <location>
        <begin position="138"/>
        <end position="156"/>
    </location>
</feature>
<dbReference type="GO" id="GO:0016020">
    <property type="term" value="C:membrane"/>
    <property type="evidence" value="ECO:0007669"/>
    <property type="project" value="UniProtKB-SubCell"/>
</dbReference>
<feature type="transmembrane region" description="Helical" evidence="6">
    <location>
        <begin position="177"/>
        <end position="198"/>
    </location>
</feature>
<dbReference type="GO" id="GO:0022857">
    <property type="term" value="F:transmembrane transporter activity"/>
    <property type="evidence" value="ECO:0007669"/>
    <property type="project" value="InterPro"/>
</dbReference>
<dbReference type="InterPro" id="IPR036259">
    <property type="entry name" value="MFS_trans_sf"/>
</dbReference>
<keyword evidence="3 6" id="KW-0812">Transmembrane</keyword>